<accession>A0AAV7T717</accession>
<dbReference type="AlphaFoldDB" id="A0AAV7T717"/>
<dbReference type="Gene3D" id="2.40.70.10">
    <property type="entry name" value="Acid Proteases"/>
    <property type="match status" value="1"/>
</dbReference>
<dbReference type="SUPFAM" id="SSF50630">
    <property type="entry name" value="Acid proteases"/>
    <property type="match status" value="1"/>
</dbReference>
<protein>
    <submittedName>
        <fullName evidence="1">Uncharacterized protein</fullName>
    </submittedName>
</protein>
<reference evidence="1" key="1">
    <citation type="journal article" date="2022" name="bioRxiv">
        <title>Sequencing and chromosome-scale assembly of the giantPleurodeles waltlgenome.</title>
        <authorList>
            <person name="Brown T."/>
            <person name="Elewa A."/>
            <person name="Iarovenko S."/>
            <person name="Subramanian E."/>
            <person name="Araus A.J."/>
            <person name="Petzold A."/>
            <person name="Susuki M."/>
            <person name="Suzuki K.-i.T."/>
            <person name="Hayashi T."/>
            <person name="Toyoda A."/>
            <person name="Oliveira C."/>
            <person name="Osipova E."/>
            <person name="Leigh N.D."/>
            <person name="Simon A."/>
            <person name="Yun M.H."/>
        </authorList>
    </citation>
    <scope>NUCLEOTIDE SEQUENCE</scope>
    <source>
        <strain evidence="1">20211129_DDA</strain>
        <tissue evidence="1">Liver</tissue>
    </source>
</reference>
<sequence>MNVVDDQLASGCSDPKLINRVMDYTVCSYTQFLRCEKDEGVEVLMLQGVALDDTAEDGDVLMLGSNDYRPPKCVVELNGISVSMWADSCSPHTLIDKATWARVGEVKLFEAKVNLLGYGGNKIPVVGYFRGEIGFKRKKISSDIYVVERGKCLLGWGEQKSLGVILNPNAEEQVLTGRVKMRNQTNGN</sequence>
<proteinExistence type="predicted"/>
<dbReference type="EMBL" id="JANPWB010000007">
    <property type="protein sequence ID" value="KAJ1171713.1"/>
    <property type="molecule type" value="Genomic_DNA"/>
</dbReference>
<dbReference type="InterPro" id="IPR021109">
    <property type="entry name" value="Peptidase_aspartic_dom_sf"/>
</dbReference>
<comment type="caution">
    <text evidence="1">The sequence shown here is derived from an EMBL/GenBank/DDBJ whole genome shotgun (WGS) entry which is preliminary data.</text>
</comment>
<organism evidence="1 2">
    <name type="scientific">Pleurodeles waltl</name>
    <name type="common">Iberian ribbed newt</name>
    <dbReference type="NCBI Taxonomy" id="8319"/>
    <lineage>
        <taxon>Eukaryota</taxon>
        <taxon>Metazoa</taxon>
        <taxon>Chordata</taxon>
        <taxon>Craniata</taxon>
        <taxon>Vertebrata</taxon>
        <taxon>Euteleostomi</taxon>
        <taxon>Amphibia</taxon>
        <taxon>Batrachia</taxon>
        <taxon>Caudata</taxon>
        <taxon>Salamandroidea</taxon>
        <taxon>Salamandridae</taxon>
        <taxon>Pleurodelinae</taxon>
        <taxon>Pleurodeles</taxon>
    </lineage>
</organism>
<evidence type="ECO:0000313" key="1">
    <source>
        <dbReference type="EMBL" id="KAJ1171713.1"/>
    </source>
</evidence>
<evidence type="ECO:0000313" key="2">
    <source>
        <dbReference type="Proteomes" id="UP001066276"/>
    </source>
</evidence>
<gene>
    <name evidence="1" type="ORF">NDU88_003571</name>
</gene>
<keyword evidence="2" id="KW-1185">Reference proteome</keyword>
<dbReference type="Proteomes" id="UP001066276">
    <property type="component" value="Chromosome 4_1"/>
</dbReference>
<name>A0AAV7T717_PLEWA</name>